<dbReference type="RefSeq" id="WP_303945650.1">
    <property type="nucleotide sequence ID" value="NZ_JABZXO010000031.1"/>
</dbReference>
<sequence>MYYVVEVSTKPIEEKINRVWEVDVCTFFPEGPVTHTTSLSLAEDTALYDLAFSPALRKYAILSDESTNDGFPYIEGFRKPETQLEALELESALMQFLHETEKRHWDGYHSIFKSIPPQCSPCVLSSGITPESNHGSASRRRILYLFVDLKAWYSSR</sequence>
<evidence type="ECO:0000313" key="2">
    <source>
        <dbReference type="Proteomes" id="UP000770330"/>
    </source>
</evidence>
<name>A0A930L3G6_9MICC</name>
<dbReference type="AlphaFoldDB" id="A0A930L3G6"/>
<reference evidence="1" key="1">
    <citation type="submission" date="2020-04" db="EMBL/GenBank/DDBJ databases">
        <title>Deep metagenomics examines the oral microbiome during advanced dental caries in children, revealing novel taxa and co-occurrences with host molecules.</title>
        <authorList>
            <person name="Baker J.L."/>
            <person name="Morton J.T."/>
            <person name="Dinis M."/>
            <person name="Alvarez R."/>
            <person name="Tran N.C."/>
            <person name="Knight R."/>
            <person name="Edlund A."/>
        </authorList>
    </citation>
    <scope>NUCLEOTIDE SEQUENCE</scope>
    <source>
        <strain evidence="1">JCVI_39_bin.18</strain>
    </source>
</reference>
<organism evidence="1 2">
    <name type="scientific">Rothia mucilaginosa</name>
    <dbReference type="NCBI Taxonomy" id="43675"/>
    <lineage>
        <taxon>Bacteria</taxon>
        <taxon>Bacillati</taxon>
        <taxon>Actinomycetota</taxon>
        <taxon>Actinomycetes</taxon>
        <taxon>Micrococcales</taxon>
        <taxon>Micrococcaceae</taxon>
        <taxon>Rothia</taxon>
    </lineage>
</organism>
<proteinExistence type="predicted"/>
<gene>
    <name evidence="1" type="ORF">HXO61_09000</name>
</gene>
<protein>
    <submittedName>
        <fullName evidence="1">Uncharacterized protein</fullName>
    </submittedName>
</protein>
<dbReference type="Proteomes" id="UP000770330">
    <property type="component" value="Unassembled WGS sequence"/>
</dbReference>
<comment type="caution">
    <text evidence="1">The sequence shown here is derived from an EMBL/GenBank/DDBJ whole genome shotgun (WGS) entry which is preliminary data.</text>
</comment>
<evidence type="ECO:0000313" key="1">
    <source>
        <dbReference type="EMBL" id="MBF1658046.1"/>
    </source>
</evidence>
<accession>A0A930L3G6</accession>
<dbReference type="EMBL" id="JABZXO010000031">
    <property type="protein sequence ID" value="MBF1658046.1"/>
    <property type="molecule type" value="Genomic_DNA"/>
</dbReference>